<evidence type="ECO:0000259" key="2">
    <source>
        <dbReference type="SMART" id="SM00754"/>
    </source>
</evidence>
<dbReference type="SMART" id="SM00754">
    <property type="entry name" value="CHRD"/>
    <property type="match status" value="1"/>
</dbReference>
<dbReference type="InterPro" id="IPR010895">
    <property type="entry name" value="CHRD"/>
</dbReference>
<keyword evidence="4" id="KW-1185">Reference proteome</keyword>
<name>A0ABS8IUH9_9BURK</name>
<feature type="signal peptide" evidence="1">
    <location>
        <begin position="1"/>
        <end position="22"/>
    </location>
</feature>
<evidence type="ECO:0000256" key="1">
    <source>
        <dbReference type="SAM" id="SignalP"/>
    </source>
</evidence>
<dbReference type="RefSeq" id="WP_229432510.1">
    <property type="nucleotide sequence ID" value="NZ_JAJHPV010000013.1"/>
</dbReference>
<dbReference type="Proteomes" id="UP001198701">
    <property type="component" value="Unassembled WGS sequence"/>
</dbReference>
<feature type="chain" id="PRO_5046112225" evidence="1">
    <location>
        <begin position="23"/>
        <end position="198"/>
    </location>
</feature>
<feature type="domain" description="CHRD" evidence="2">
    <location>
        <begin position="25"/>
        <end position="170"/>
    </location>
</feature>
<evidence type="ECO:0000313" key="4">
    <source>
        <dbReference type="Proteomes" id="UP001198701"/>
    </source>
</evidence>
<proteinExistence type="predicted"/>
<dbReference type="EMBL" id="JAJHPV010000013">
    <property type="protein sequence ID" value="MCC6071611.1"/>
    <property type="molecule type" value="Genomic_DNA"/>
</dbReference>
<accession>A0ABS8IUH9</accession>
<dbReference type="Pfam" id="PF07452">
    <property type="entry name" value="CHRD"/>
    <property type="match status" value="1"/>
</dbReference>
<protein>
    <submittedName>
        <fullName evidence="3">CHRD domain-containing protein</fullName>
    </submittedName>
</protein>
<organism evidence="3 4">
    <name type="scientific">Massilia agrisoli</name>
    <dbReference type="NCBI Taxonomy" id="2892444"/>
    <lineage>
        <taxon>Bacteria</taxon>
        <taxon>Pseudomonadati</taxon>
        <taxon>Pseudomonadota</taxon>
        <taxon>Betaproteobacteria</taxon>
        <taxon>Burkholderiales</taxon>
        <taxon>Oxalobacteraceae</taxon>
        <taxon>Telluria group</taxon>
        <taxon>Massilia</taxon>
    </lineage>
</organism>
<dbReference type="Pfam" id="PF07589">
    <property type="entry name" value="PEP-CTERM"/>
    <property type="match status" value="1"/>
</dbReference>
<evidence type="ECO:0000313" key="3">
    <source>
        <dbReference type="EMBL" id="MCC6071611.1"/>
    </source>
</evidence>
<keyword evidence="1" id="KW-0732">Signal</keyword>
<comment type="caution">
    <text evidence="3">The sequence shown here is derived from an EMBL/GenBank/DDBJ whole genome shotgun (WGS) entry which is preliminary data.</text>
</comment>
<reference evidence="3 4" key="1">
    <citation type="submission" date="2021-11" db="EMBL/GenBank/DDBJ databases">
        <authorList>
            <person name="Huq M.A."/>
        </authorList>
    </citation>
    <scope>NUCLEOTIDE SEQUENCE [LARGE SCALE GENOMIC DNA]</scope>
    <source>
        <strain evidence="3 4">MAHUQ-52</strain>
    </source>
</reference>
<dbReference type="InterPro" id="IPR013424">
    <property type="entry name" value="Ice-binding_C"/>
</dbReference>
<sequence>MKRFISLLALALAMVATPAAFADTLYYRATMSGPAEAPPNASPGYGVAFFIVDDVALTMSMNVPFFDLLGTTTAAHIHCCTADPLMGTAGVATATPSFPEFPSGVTTGLYERTFSLADASFYNPAYITANGGTVDAARAALLSGLASNQGYFNIHTSQYPGGEIRGFLVAAPIPEPSTWGMLVLGIGALGLWGRRRRT</sequence>
<dbReference type="NCBIfam" id="TIGR02595">
    <property type="entry name" value="PEP_CTERM"/>
    <property type="match status" value="1"/>
</dbReference>
<gene>
    <name evidence="3" type="ORF">LMJ30_11635</name>
</gene>